<comment type="subcellular location">
    <subcellularLocation>
        <location evidence="8">Cell membrane</location>
        <topology evidence="8">Multi-pass membrane protein</topology>
    </subcellularLocation>
    <subcellularLocation>
        <location evidence="1">Endomembrane system</location>
        <topology evidence="1">Multi-pass membrane protein</topology>
    </subcellularLocation>
</comment>
<keyword evidence="3 8" id="KW-0813">Transport</keyword>
<name>A0ABR3CGK5_9PEZI</name>
<evidence type="ECO:0000256" key="9">
    <source>
        <dbReference type="SAM" id="MobiDB-lite"/>
    </source>
</evidence>
<comment type="caution">
    <text evidence="10">The sequence shown here is derived from an EMBL/GenBank/DDBJ whole genome shotgun (WGS) entry which is preliminary data.</text>
</comment>
<evidence type="ECO:0000256" key="7">
    <source>
        <dbReference type="ARBA" id="ARBA00023136"/>
    </source>
</evidence>
<accession>A0ABR3CGK5</accession>
<organism evidence="10 11">
    <name type="scientific">Diplodia seriata</name>
    <dbReference type="NCBI Taxonomy" id="420778"/>
    <lineage>
        <taxon>Eukaryota</taxon>
        <taxon>Fungi</taxon>
        <taxon>Dikarya</taxon>
        <taxon>Ascomycota</taxon>
        <taxon>Pezizomycotina</taxon>
        <taxon>Dothideomycetes</taxon>
        <taxon>Dothideomycetes incertae sedis</taxon>
        <taxon>Botryosphaeriales</taxon>
        <taxon>Botryosphaeriaceae</taxon>
        <taxon>Diplodia</taxon>
    </lineage>
</organism>
<evidence type="ECO:0000256" key="2">
    <source>
        <dbReference type="ARBA" id="ARBA00010892"/>
    </source>
</evidence>
<evidence type="ECO:0000313" key="10">
    <source>
        <dbReference type="EMBL" id="KAL0259765.1"/>
    </source>
</evidence>
<keyword evidence="6 8" id="KW-1133">Transmembrane helix</keyword>
<evidence type="ECO:0000313" key="11">
    <source>
        <dbReference type="Proteomes" id="UP001430584"/>
    </source>
</evidence>
<feature type="transmembrane region" description="Helical" evidence="8">
    <location>
        <begin position="322"/>
        <end position="342"/>
    </location>
</feature>
<feature type="compositionally biased region" description="Basic and acidic residues" evidence="9">
    <location>
        <begin position="425"/>
        <end position="437"/>
    </location>
</feature>
<dbReference type="PANTHER" id="PTHR31611">
    <property type="entry name" value="HIGH-AFFINITY NICKEL TRANSPORT PROTEIN NIC1"/>
    <property type="match status" value="1"/>
</dbReference>
<dbReference type="InterPro" id="IPR011541">
    <property type="entry name" value="Ni/Co_transpt_high_affinity"/>
</dbReference>
<dbReference type="PANTHER" id="PTHR31611:SF0">
    <property type="entry name" value="HIGH-AFFINITY NICKEL TRANSPORT PROTEIN NIC1"/>
    <property type="match status" value="1"/>
</dbReference>
<keyword evidence="7 8" id="KW-0472">Membrane</keyword>
<evidence type="ECO:0000256" key="3">
    <source>
        <dbReference type="ARBA" id="ARBA00022448"/>
    </source>
</evidence>
<evidence type="ECO:0000256" key="6">
    <source>
        <dbReference type="ARBA" id="ARBA00022989"/>
    </source>
</evidence>
<evidence type="ECO:0000256" key="1">
    <source>
        <dbReference type="ARBA" id="ARBA00004127"/>
    </source>
</evidence>
<comment type="similarity">
    <text evidence="2 8">Belongs to the NiCoT transporter (TC 2.A.52) family.</text>
</comment>
<dbReference type="Proteomes" id="UP001430584">
    <property type="component" value="Unassembled WGS sequence"/>
</dbReference>
<feature type="transmembrane region" description="Helical" evidence="8">
    <location>
        <begin position="92"/>
        <end position="115"/>
    </location>
</feature>
<keyword evidence="11" id="KW-1185">Reference proteome</keyword>
<dbReference type="Pfam" id="PF03824">
    <property type="entry name" value="NicO"/>
    <property type="match status" value="1"/>
</dbReference>
<dbReference type="EMBL" id="JAJVCZ030000005">
    <property type="protein sequence ID" value="KAL0259765.1"/>
    <property type="molecule type" value="Genomic_DNA"/>
</dbReference>
<gene>
    <name evidence="10" type="ORF">SLS55_005505</name>
</gene>
<feature type="transmembrane region" description="Helical" evidence="8">
    <location>
        <begin position="198"/>
        <end position="223"/>
    </location>
</feature>
<reference evidence="10 11" key="1">
    <citation type="submission" date="2024-02" db="EMBL/GenBank/DDBJ databases">
        <title>De novo assembly and annotation of 12 fungi associated with fruit tree decline syndrome in Ontario, Canada.</title>
        <authorList>
            <person name="Sulman M."/>
            <person name="Ellouze W."/>
            <person name="Ilyukhin E."/>
        </authorList>
    </citation>
    <scope>NUCLEOTIDE SEQUENCE [LARGE SCALE GENOMIC DNA]</scope>
    <source>
        <strain evidence="10 11">FDS-637</strain>
    </source>
</reference>
<protein>
    <recommendedName>
        <fullName evidence="8">Nickel/cobalt efflux system</fullName>
    </recommendedName>
</protein>
<feature type="transmembrane region" description="Helical" evidence="8">
    <location>
        <begin position="127"/>
        <end position="150"/>
    </location>
</feature>
<keyword evidence="5 8" id="KW-0812">Transmembrane</keyword>
<feature type="transmembrane region" description="Helical" evidence="8">
    <location>
        <begin position="48"/>
        <end position="72"/>
    </location>
</feature>
<dbReference type="InterPro" id="IPR004688">
    <property type="entry name" value="Ni/Co_transpt"/>
</dbReference>
<evidence type="ECO:0000256" key="8">
    <source>
        <dbReference type="RuleBase" id="RU362101"/>
    </source>
</evidence>
<evidence type="ECO:0000256" key="5">
    <source>
        <dbReference type="ARBA" id="ARBA00022692"/>
    </source>
</evidence>
<evidence type="ECO:0000256" key="4">
    <source>
        <dbReference type="ARBA" id="ARBA00022596"/>
    </source>
</evidence>
<dbReference type="GeneID" id="92009590"/>
<feature type="transmembrane region" description="Helical" evidence="8">
    <location>
        <begin position="229"/>
        <end position="251"/>
    </location>
</feature>
<keyword evidence="4" id="KW-0533">Nickel</keyword>
<feature type="region of interest" description="Disordered" evidence="9">
    <location>
        <begin position="358"/>
        <end position="454"/>
    </location>
</feature>
<sequence length="454" mass="48577">MAEPLQIVPSAGNSVATEDKITFLGNVSKKAEMYHGRVPYLRRLPFPALAIIILIAVVNAAVWVAVGIVLAIDLMTRRLIAAGQRPVTVGMFFSLGHSTIVVVTSIVVAATASAVSDKFDRFSQVGGIIGTSVSAAFLILLGVMNVYILYRLVKQLNALLATHPSEDDEGEDFKIHGAGCLFNVFKGMFKMIDRPWKMYPLGVLFGLGFDTSSEIALLGISSIQAARGTSIWLILLFPLLFTAAMCLLDTADGALMMSLYTSASLARDRVAILYYSIVLTVVTVIVALVIGVIQLLTLVLNVAEPTGRFWDGVERAGDSYEIIGGSICGSFLVFGALSVLLYKPWRRRVDEKRERNNNRVAPALLHQNGEEDQENLDPQDPASVVVVVGNDGSGEDDGGGGKTPPSRRGGGTPYGTVEIVGDEESQAHRQSKGEGSKGEGGGQHISAREVGERA</sequence>
<proteinExistence type="inferred from homology"/>
<feature type="transmembrane region" description="Helical" evidence="8">
    <location>
        <begin position="272"/>
        <end position="302"/>
    </location>
</feature>
<dbReference type="RefSeq" id="XP_066632794.1">
    <property type="nucleotide sequence ID" value="XM_066776952.1"/>
</dbReference>